<dbReference type="Proteomes" id="UP000789396">
    <property type="component" value="Unassembled WGS sequence"/>
</dbReference>
<evidence type="ECO:0000313" key="5">
    <source>
        <dbReference type="Proteomes" id="UP000789396"/>
    </source>
</evidence>
<name>A0A9N9HXW7_9GLOM</name>
<comment type="caution">
    <text evidence="4">The sequence shown here is derived from an EMBL/GenBank/DDBJ whole genome shotgun (WGS) entry which is preliminary data.</text>
</comment>
<organism evidence="4 5">
    <name type="scientific">Racocetra fulgida</name>
    <dbReference type="NCBI Taxonomy" id="60492"/>
    <lineage>
        <taxon>Eukaryota</taxon>
        <taxon>Fungi</taxon>
        <taxon>Fungi incertae sedis</taxon>
        <taxon>Mucoromycota</taxon>
        <taxon>Glomeromycotina</taxon>
        <taxon>Glomeromycetes</taxon>
        <taxon>Diversisporales</taxon>
        <taxon>Gigasporaceae</taxon>
        <taxon>Racocetra</taxon>
    </lineage>
</organism>
<feature type="non-terminal residue" evidence="4">
    <location>
        <position position="155"/>
    </location>
</feature>
<dbReference type="AlphaFoldDB" id="A0A9N9HXW7"/>
<evidence type="ECO:0000256" key="2">
    <source>
        <dbReference type="SAM" id="MobiDB-lite"/>
    </source>
</evidence>
<dbReference type="OrthoDB" id="2479416at2759"/>
<keyword evidence="5" id="KW-1185">Reference proteome</keyword>
<feature type="region of interest" description="Disordered" evidence="2">
    <location>
        <begin position="86"/>
        <end position="155"/>
    </location>
</feature>
<reference evidence="4" key="1">
    <citation type="submission" date="2021-06" db="EMBL/GenBank/DDBJ databases">
        <authorList>
            <person name="Kallberg Y."/>
            <person name="Tangrot J."/>
            <person name="Rosling A."/>
        </authorList>
    </citation>
    <scope>NUCLEOTIDE SEQUENCE</scope>
    <source>
        <strain evidence="4">IN212</strain>
    </source>
</reference>
<dbReference type="GO" id="GO:0008270">
    <property type="term" value="F:zinc ion binding"/>
    <property type="evidence" value="ECO:0007669"/>
    <property type="project" value="UniProtKB-KW"/>
</dbReference>
<protein>
    <submittedName>
        <fullName evidence="4">12946_t:CDS:1</fullName>
    </submittedName>
</protein>
<sequence length="155" mass="18551">MYKCSEPSCDRYFSHRSSYRNYIKTHNNIIENLLQEATIERRSNILRNVQQANQWDGGFVLGFRGEIENIETEFEEHMDYEIDKITNGLESDYSEERNDRINEADDREIDDKADDREIDDEADDRNNEIDNEMDDEAEFEDDEVEFEDEIDEIDK</sequence>
<feature type="domain" description="C2H2-type" evidence="3">
    <location>
        <begin position="2"/>
        <end position="28"/>
    </location>
</feature>
<feature type="compositionally biased region" description="Acidic residues" evidence="2">
    <location>
        <begin position="116"/>
        <end position="155"/>
    </location>
</feature>
<feature type="compositionally biased region" description="Basic and acidic residues" evidence="2">
    <location>
        <begin position="94"/>
        <end position="115"/>
    </location>
</feature>
<dbReference type="PROSITE" id="PS50157">
    <property type="entry name" value="ZINC_FINGER_C2H2_2"/>
    <property type="match status" value="1"/>
</dbReference>
<evidence type="ECO:0000256" key="1">
    <source>
        <dbReference type="PROSITE-ProRule" id="PRU00042"/>
    </source>
</evidence>
<dbReference type="InterPro" id="IPR013087">
    <property type="entry name" value="Znf_C2H2_type"/>
</dbReference>
<keyword evidence="1" id="KW-0863">Zinc-finger</keyword>
<gene>
    <name evidence="4" type="ORF">RFULGI_LOCUS10826</name>
</gene>
<keyword evidence="1" id="KW-0862">Zinc</keyword>
<proteinExistence type="predicted"/>
<dbReference type="EMBL" id="CAJVPZ010022220">
    <property type="protein sequence ID" value="CAG8710746.1"/>
    <property type="molecule type" value="Genomic_DNA"/>
</dbReference>
<keyword evidence="1" id="KW-0479">Metal-binding</keyword>
<evidence type="ECO:0000313" key="4">
    <source>
        <dbReference type="EMBL" id="CAG8710746.1"/>
    </source>
</evidence>
<evidence type="ECO:0000259" key="3">
    <source>
        <dbReference type="PROSITE" id="PS50157"/>
    </source>
</evidence>
<accession>A0A9N9HXW7</accession>